<evidence type="ECO:0000256" key="2">
    <source>
        <dbReference type="ARBA" id="ARBA00007357"/>
    </source>
</evidence>
<dbReference type="RefSeq" id="WP_146389297.1">
    <property type="nucleotide sequence ID" value="NZ_VOHK01000009.1"/>
</dbReference>
<name>A0A5C5TVA7_9GAMM</name>
<accession>A0A5C5TVA7</accession>
<sequence length="670" mass="73308">MPIQKPLVAALAASLALVLAASDADAQRRAAKKPTTPAITACSDFYGFVNKDWLTANTVVSGTGAVSALGQLQQRALLQQRSLLDDAVLNPQNDVQKLLGDFWASGLDEAAVERDGAQPIASLVSRINAIKRSKDVAPSIAALHQVGIPVVFNFTADLDLADLTRHVGYFSQGGLGLPDPAYYTREDADTRALLGRYTEYVEKILQLTGTAPDQLKADMQQVIDLETRIARASKPITSLRDPRENYALVPVAGFAKQFRQLQLADFLQAQGVSDDSVSMANQDYFTQVDALVRTLKPAQWKVYLRYQIGRAMAPYLSKDFRDADFQFNGRVLRGQSAPPIRDVQVLDAINRAAGPMLAREYVARYLPATTRSRADTIAGEVRTALGRAVDRNSWMSDAARAEARAKLEKLTIEIGAPARDLDYTVQPMGRTSFGSNMLIASTWHHREEMRRIGRGNADRRWDVLPQQPALAYDLAHNRLIVSAAALQAPVLDMEQDTAAQYGSFGALVGHELSRAVDTRGRLVDAAGAVRTWWTPQDESAFNARAGQLAVQYSAYDYPAATGLKVNGTLTRDENVADLAAVELAFDALSTAQPELDNATRESFFRSWAALWREQLSPETATQAASTSVQAPGQWRANGPLVNQPAFAETFKCKAGNAMLRKAEEQVSIWR</sequence>
<dbReference type="Gene3D" id="3.40.390.10">
    <property type="entry name" value="Collagenase (Catalytic Domain)"/>
    <property type="match status" value="1"/>
</dbReference>
<organism evidence="11 12">
    <name type="scientific">Luteimonas marina</name>
    <dbReference type="NCBI Taxonomy" id="488485"/>
    <lineage>
        <taxon>Bacteria</taxon>
        <taxon>Pseudomonadati</taxon>
        <taxon>Pseudomonadota</taxon>
        <taxon>Gammaproteobacteria</taxon>
        <taxon>Lysobacterales</taxon>
        <taxon>Lysobacteraceae</taxon>
        <taxon>Luteimonas</taxon>
    </lineage>
</organism>
<dbReference type="AlphaFoldDB" id="A0A5C5TVA7"/>
<dbReference type="PANTHER" id="PTHR11733">
    <property type="entry name" value="ZINC METALLOPROTEASE FAMILY M13 NEPRILYSIN-RELATED"/>
    <property type="match status" value="1"/>
</dbReference>
<dbReference type="InterPro" id="IPR018497">
    <property type="entry name" value="Peptidase_M13_C"/>
</dbReference>
<gene>
    <name evidence="11" type="ORF">FQY83_16875</name>
</gene>
<feature type="domain" description="Peptidase M13 N-terminal" evidence="10">
    <location>
        <begin position="42"/>
        <end position="417"/>
    </location>
</feature>
<dbReference type="InterPro" id="IPR042089">
    <property type="entry name" value="Peptidase_M13_dom_2"/>
</dbReference>
<dbReference type="GO" id="GO:0005886">
    <property type="term" value="C:plasma membrane"/>
    <property type="evidence" value="ECO:0007669"/>
    <property type="project" value="TreeGrafter"/>
</dbReference>
<dbReference type="GO" id="GO:0016485">
    <property type="term" value="P:protein processing"/>
    <property type="evidence" value="ECO:0007669"/>
    <property type="project" value="TreeGrafter"/>
</dbReference>
<evidence type="ECO:0000256" key="7">
    <source>
        <dbReference type="ARBA" id="ARBA00023049"/>
    </source>
</evidence>
<comment type="cofactor">
    <cofactor evidence="1">
        <name>Zn(2+)</name>
        <dbReference type="ChEBI" id="CHEBI:29105"/>
    </cofactor>
</comment>
<dbReference type="Pfam" id="PF01431">
    <property type="entry name" value="Peptidase_M13"/>
    <property type="match status" value="1"/>
</dbReference>
<dbReference type="OrthoDB" id="9775677at2"/>
<dbReference type="InterPro" id="IPR024079">
    <property type="entry name" value="MetalloPept_cat_dom_sf"/>
</dbReference>
<feature type="signal peptide" evidence="8">
    <location>
        <begin position="1"/>
        <end position="26"/>
    </location>
</feature>
<evidence type="ECO:0000259" key="9">
    <source>
        <dbReference type="Pfam" id="PF01431"/>
    </source>
</evidence>
<dbReference type="EMBL" id="VOHK01000009">
    <property type="protein sequence ID" value="TWT17596.1"/>
    <property type="molecule type" value="Genomic_DNA"/>
</dbReference>
<evidence type="ECO:0000259" key="10">
    <source>
        <dbReference type="Pfam" id="PF05649"/>
    </source>
</evidence>
<keyword evidence="7" id="KW-0482">Metalloprotease</keyword>
<keyword evidence="4" id="KW-0479">Metal-binding</keyword>
<keyword evidence="5" id="KW-0378">Hydrolase</keyword>
<evidence type="ECO:0000313" key="12">
    <source>
        <dbReference type="Proteomes" id="UP000319980"/>
    </source>
</evidence>
<dbReference type="InterPro" id="IPR000718">
    <property type="entry name" value="Peptidase_M13"/>
</dbReference>
<proteinExistence type="inferred from homology"/>
<feature type="domain" description="Peptidase M13 C-terminal" evidence="9">
    <location>
        <begin position="472"/>
        <end position="666"/>
    </location>
</feature>
<dbReference type="Gene3D" id="1.10.1380.10">
    <property type="entry name" value="Neutral endopeptidase , domain2"/>
    <property type="match status" value="1"/>
</dbReference>
<comment type="caution">
    <text evidence="11">The sequence shown here is derived from an EMBL/GenBank/DDBJ whole genome shotgun (WGS) entry which is preliminary data.</text>
</comment>
<protein>
    <submittedName>
        <fullName evidence="11">M13 family metallopeptidase</fullName>
    </submittedName>
</protein>
<evidence type="ECO:0000256" key="5">
    <source>
        <dbReference type="ARBA" id="ARBA00022801"/>
    </source>
</evidence>
<evidence type="ECO:0000313" key="11">
    <source>
        <dbReference type="EMBL" id="TWT17596.1"/>
    </source>
</evidence>
<dbReference type="Pfam" id="PF05649">
    <property type="entry name" value="Peptidase_M13_N"/>
    <property type="match status" value="1"/>
</dbReference>
<dbReference type="InterPro" id="IPR008753">
    <property type="entry name" value="Peptidase_M13_N"/>
</dbReference>
<keyword evidence="8" id="KW-0732">Signal</keyword>
<evidence type="ECO:0000256" key="3">
    <source>
        <dbReference type="ARBA" id="ARBA00022670"/>
    </source>
</evidence>
<comment type="similarity">
    <text evidence="2">Belongs to the peptidase M13 family.</text>
</comment>
<dbReference type="PROSITE" id="PS51885">
    <property type="entry name" value="NEPRILYSIN"/>
    <property type="match status" value="1"/>
</dbReference>
<keyword evidence="12" id="KW-1185">Reference proteome</keyword>
<dbReference type="SUPFAM" id="SSF55486">
    <property type="entry name" value="Metalloproteases ('zincins'), catalytic domain"/>
    <property type="match status" value="1"/>
</dbReference>
<evidence type="ECO:0000256" key="4">
    <source>
        <dbReference type="ARBA" id="ARBA00022723"/>
    </source>
</evidence>
<keyword evidence="3" id="KW-0645">Protease</keyword>
<feature type="chain" id="PRO_5023067490" evidence="8">
    <location>
        <begin position="27"/>
        <end position="670"/>
    </location>
</feature>
<keyword evidence="6" id="KW-0862">Zinc</keyword>
<evidence type="ECO:0000256" key="6">
    <source>
        <dbReference type="ARBA" id="ARBA00022833"/>
    </source>
</evidence>
<reference evidence="11 12" key="1">
    <citation type="journal article" date="2008" name="Int. J. Syst. Evol. Microbiol.">
        <title>Luteimonas marina sp. nov., isolated from seawater.</title>
        <authorList>
            <person name="Baik K.S."/>
            <person name="Park S.C."/>
            <person name="Kim M.S."/>
            <person name="Kim E.M."/>
            <person name="Park C."/>
            <person name="Chun J."/>
            <person name="Seong C.N."/>
        </authorList>
    </citation>
    <scope>NUCLEOTIDE SEQUENCE [LARGE SCALE GENOMIC DNA]</scope>
    <source>
        <strain evidence="11 12">FR1330</strain>
    </source>
</reference>
<dbReference type="GO" id="GO:0046872">
    <property type="term" value="F:metal ion binding"/>
    <property type="evidence" value="ECO:0007669"/>
    <property type="project" value="UniProtKB-KW"/>
</dbReference>
<dbReference type="CDD" id="cd08662">
    <property type="entry name" value="M13"/>
    <property type="match status" value="1"/>
</dbReference>
<evidence type="ECO:0000256" key="1">
    <source>
        <dbReference type="ARBA" id="ARBA00001947"/>
    </source>
</evidence>
<dbReference type="Proteomes" id="UP000319980">
    <property type="component" value="Unassembled WGS sequence"/>
</dbReference>
<dbReference type="GO" id="GO:0004222">
    <property type="term" value="F:metalloendopeptidase activity"/>
    <property type="evidence" value="ECO:0007669"/>
    <property type="project" value="InterPro"/>
</dbReference>
<dbReference type="PANTHER" id="PTHR11733:SF167">
    <property type="entry name" value="FI17812P1-RELATED"/>
    <property type="match status" value="1"/>
</dbReference>
<evidence type="ECO:0000256" key="8">
    <source>
        <dbReference type="SAM" id="SignalP"/>
    </source>
</evidence>